<reference evidence="2 3" key="1">
    <citation type="submission" date="2020-04" db="EMBL/GenBank/DDBJ databases">
        <title>Draft Genome Sequence of Streptomyces morookaense DSM 40503, an 8-azaguanine-producing strain.</title>
        <authorList>
            <person name="Qi J."/>
            <person name="Gao J.-M."/>
        </authorList>
    </citation>
    <scope>NUCLEOTIDE SEQUENCE [LARGE SCALE GENOMIC DNA]</scope>
    <source>
        <strain evidence="2 3">DSM 40503</strain>
    </source>
</reference>
<protein>
    <submittedName>
        <fullName evidence="2">SGNH/GDSL hydrolase family protein</fullName>
    </submittedName>
</protein>
<dbReference type="InterPro" id="IPR013830">
    <property type="entry name" value="SGNH_hydro"/>
</dbReference>
<dbReference type="PANTHER" id="PTHR43784">
    <property type="entry name" value="GDSL-LIKE LIPASE/ACYLHYDROLASE, PUTATIVE (AFU_ORTHOLOGUE AFUA_2G00820)-RELATED"/>
    <property type="match status" value="1"/>
</dbReference>
<dbReference type="Proteomes" id="UP000587462">
    <property type="component" value="Unassembled WGS sequence"/>
</dbReference>
<dbReference type="InterPro" id="IPR053140">
    <property type="entry name" value="GDSL_Rv0518-like"/>
</dbReference>
<gene>
    <name evidence="2" type="ORF">HG542_27590</name>
</gene>
<comment type="caution">
    <text evidence="2">The sequence shown here is derived from an EMBL/GenBank/DDBJ whole genome shotgun (WGS) entry which is preliminary data.</text>
</comment>
<name>A0A7Y7E9T6_STRMO</name>
<keyword evidence="3" id="KW-1185">Reference proteome</keyword>
<dbReference type="Pfam" id="PF13472">
    <property type="entry name" value="Lipase_GDSL_2"/>
    <property type="match status" value="1"/>
</dbReference>
<accession>A0A7Y7E9T6</accession>
<keyword evidence="2" id="KW-0378">Hydrolase</keyword>
<sequence length="442" mass="45386">MNRPSPAARQPLVRGALPAVLTALTAAAAVVAAVLLTGTGSPRAQAGPSAVARSAAPALVGHWVGSWAASPAGAEPGTAVRGLAGRSVRNVVHTSIGGTSARIQLSNLFGTRPLTIGHASLALAAAPGSPAAAPGTLRRLAFGGRQQVTIPPGQAVVSDPVRLDVPRAADVLVSTYSPTPGGPVTFHPHARQTNYLASGDHTQDAGGAAFAVRTPYWRYVTALDVWSTSARGAVVALGDSITDGVTATFGADRRWTDDLAAQLPGYGVLNEGISGNRVLLGGMGGSAADNPSALDRLDRDVLSRTGVRAVVVELGINDILRSPQQLDPARIVDGLRELVHRAHVRGLRVIGSTLSPFGGHGNVGAEQERVRQEVNAAVRAGGVFDDVVDFDVVLRDPGNPQRLLAAYDCGDHLHPNDAGYRAMAGAVDAGALTGWLSPLTRP</sequence>
<dbReference type="Gene3D" id="3.40.50.1110">
    <property type="entry name" value="SGNH hydrolase"/>
    <property type="match status" value="1"/>
</dbReference>
<evidence type="ECO:0000313" key="2">
    <source>
        <dbReference type="EMBL" id="NVK81393.1"/>
    </source>
</evidence>
<proteinExistence type="predicted"/>
<dbReference type="SUPFAM" id="SSF52266">
    <property type="entry name" value="SGNH hydrolase"/>
    <property type="match status" value="1"/>
</dbReference>
<feature type="domain" description="SGNH hydrolase-type esterase" evidence="1">
    <location>
        <begin position="236"/>
        <end position="422"/>
    </location>
</feature>
<organism evidence="2 3">
    <name type="scientific">Streptomyces morookaense</name>
    <name type="common">Streptoverticillium morookaense</name>
    <dbReference type="NCBI Taxonomy" id="1970"/>
    <lineage>
        <taxon>Bacteria</taxon>
        <taxon>Bacillati</taxon>
        <taxon>Actinomycetota</taxon>
        <taxon>Actinomycetes</taxon>
        <taxon>Kitasatosporales</taxon>
        <taxon>Streptomycetaceae</taxon>
        <taxon>Streptomyces</taxon>
    </lineage>
</organism>
<dbReference type="EMBL" id="JABBXF010000079">
    <property type="protein sequence ID" value="NVK81393.1"/>
    <property type="molecule type" value="Genomic_DNA"/>
</dbReference>
<dbReference type="PANTHER" id="PTHR43784:SF2">
    <property type="entry name" value="GDSL-LIKE LIPASE_ACYLHYDROLASE, PUTATIVE (AFU_ORTHOLOGUE AFUA_2G00820)-RELATED"/>
    <property type="match status" value="1"/>
</dbReference>
<dbReference type="GO" id="GO:0016787">
    <property type="term" value="F:hydrolase activity"/>
    <property type="evidence" value="ECO:0007669"/>
    <property type="project" value="UniProtKB-KW"/>
</dbReference>
<evidence type="ECO:0000313" key="3">
    <source>
        <dbReference type="Proteomes" id="UP000587462"/>
    </source>
</evidence>
<evidence type="ECO:0000259" key="1">
    <source>
        <dbReference type="Pfam" id="PF13472"/>
    </source>
</evidence>
<dbReference type="RefSeq" id="WP_171086091.1">
    <property type="nucleotide sequence ID" value="NZ_BNBU01000010.1"/>
</dbReference>
<dbReference type="InterPro" id="IPR036514">
    <property type="entry name" value="SGNH_hydro_sf"/>
</dbReference>
<dbReference type="AlphaFoldDB" id="A0A7Y7E9T6"/>